<keyword evidence="2" id="KW-1185">Reference proteome</keyword>
<dbReference type="EMBL" id="BAAABZ010000072">
    <property type="protein sequence ID" value="GAA0556559.1"/>
    <property type="molecule type" value="Genomic_DNA"/>
</dbReference>
<name>A0ABN1E1F6_9ACTN</name>
<evidence type="ECO:0000313" key="1">
    <source>
        <dbReference type="EMBL" id="GAA0556559.1"/>
    </source>
</evidence>
<accession>A0ABN1E1F6</accession>
<reference evidence="1 2" key="1">
    <citation type="journal article" date="2019" name="Int. J. Syst. Evol. Microbiol.">
        <title>The Global Catalogue of Microorganisms (GCM) 10K type strain sequencing project: providing services to taxonomists for standard genome sequencing and annotation.</title>
        <authorList>
            <consortium name="The Broad Institute Genomics Platform"/>
            <consortium name="The Broad Institute Genome Sequencing Center for Infectious Disease"/>
            <person name="Wu L."/>
            <person name="Ma J."/>
        </authorList>
    </citation>
    <scope>NUCLEOTIDE SEQUENCE [LARGE SCALE GENOMIC DNA]</scope>
    <source>
        <strain evidence="1 2">JCM 5052</strain>
    </source>
</reference>
<proteinExistence type="predicted"/>
<evidence type="ECO:0000313" key="2">
    <source>
        <dbReference type="Proteomes" id="UP001501576"/>
    </source>
</evidence>
<organism evidence="1 2">
    <name type="scientific">Streptomyces mordarskii</name>
    <dbReference type="NCBI Taxonomy" id="1226758"/>
    <lineage>
        <taxon>Bacteria</taxon>
        <taxon>Bacillati</taxon>
        <taxon>Actinomycetota</taxon>
        <taxon>Actinomycetes</taxon>
        <taxon>Kitasatosporales</taxon>
        <taxon>Streptomycetaceae</taxon>
        <taxon>Streptomyces</taxon>
    </lineage>
</organism>
<comment type="caution">
    <text evidence="1">The sequence shown here is derived from an EMBL/GenBank/DDBJ whole genome shotgun (WGS) entry which is preliminary data.</text>
</comment>
<protein>
    <submittedName>
        <fullName evidence="1">Uncharacterized protein</fullName>
    </submittedName>
</protein>
<sequence length="64" mass="7029">MASSEASTPRDLHLVRTRCKSSGAHQMERRGAPQGDPLVFDLLNQARTAAREGGRKEAATFFEN</sequence>
<dbReference type="Proteomes" id="UP001501576">
    <property type="component" value="Unassembled WGS sequence"/>
</dbReference>
<gene>
    <name evidence="1" type="ORF">GCM10010390_68490</name>
</gene>